<feature type="region of interest" description="Disordered" evidence="1">
    <location>
        <begin position="1"/>
        <end position="33"/>
    </location>
</feature>
<protein>
    <submittedName>
        <fullName evidence="2">Uncharacterized protein</fullName>
    </submittedName>
</protein>
<feature type="compositionally biased region" description="Low complexity" evidence="1">
    <location>
        <begin position="771"/>
        <end position="781"/>
    </location>
</feature>
<keyword evidence="3" id="KW-1185">Reference proteome</keyword>
<evidence type="ECO:0000313" key="2">
    <source>
        <dbReference type="EMBL" id="ROW08730.1"/>
    </source>
</evidence>
<name>A0A423WYU9_9PEZI</name>
<dbReference type="InParanoid" id="A0A423WYU9"/>
<dbReference type="EMBL" id="LKEB01000033">
    <property type="protein sequence ID" value="ROW08730.1"/>
    <property type="molecule type" value="Genomic_DNA"/>
</dbReference>
<feature type="compositionally biased region" description="Polar residues" evidence="1">
    <location>
        <begin position="347"/>
        <end position="437"/>
    </location>
</feature>
<feature type="compositionally biased region" description="Low complexity" evidence="1">
    <location>
        <begin position="792"/>
        <end position="816"/>
    </location>
</feature>
<gene>
    <name evidence="2" type="ORF">VPNG_06436</name>
</gene>
<sequence length="850" mass="89025">MSQTSASSQSHHTTSSHTSDSSVPLQSSSSKSVQSSFSGSVASSSTTKPDFFCDADSTVDIKFIIFFHINIFKASRLSVRGDNTYLVHRVGILFNVYSSTLLHLNATLLFSIGGFTNIVLKLNELTLHKAISHNTVTPTSYSQHPTIYVYNGHTVHNDAPVSLYIFEPYGFQADPTKPYATEYDYRSPSNHASTSLESKSFRIGPHESKQFQLGSLRDYPVQDNRNYFFHAGNRQSHQTHTFDHDLTNFSIHILHMDHLNSPYPDVRFVLHVDPVHRDTLHVHYLHSHIGGKFQDNTFPINTLHWQEYYTNWIYHIHPIQPKHGNPDDLNSVQVHPRNTFPVDRRVTTSTISQPSTATHSSLTQSNSATADATTSPGSHPGPTQSVPIQSQSTSKAHSDTSQSGSTQSKPTAITVPTTSRSGPTQLSPEPTSKSLSASTTEYTTSTIYTTTTYTTTSCAPAVKVCPARSTVVITSTVAVSTTVCPVTQSPTTTTAPSTTEGITSTIYSTSTYTVAQCSPSIKNCHTSSPSVATTLIPIATTTYPVTESPSMSQIPGTTQWTTSTIYSTSSYTVVQCPPQVKNCPASSTVLTTTLIPVTTTICPVSSQTKVPSPDGSATTPGLGGKVEFITPGSGEGGVPTGTGALTASTPVAGQPQSGTADASTAANIPASTVSYVPGASQSSSLAIANAQSGAFIVSGSAPAPALAAQASSVIASPTPNTSQSSGLPAGDGQPGTSTYGYHNPKSSIMTGSPTPTISSTTRPPFEGGQSGSSSDFGSYSGPFANVSGSAVPTTTLGPSGTPGGRPVTNGTTTATGSPTGTGYVTAGAAVHPVNALVVGFTTVLVSLAML</sequence>
<reference evidence="2 3" key="1">
    <citation type="submission" date="2015-09" db="EMBL/GenBank/DDBJ databases">
        <title>Host preference determinants of Valsa canker pathogens revealed by comparative genomics.</title>
        <authorList>
            <person name="Yin Z."/>
            <person name="Huang L."/>
        </authorList>
    </citation>
    <scope>NUCLEOTIDE SEQUENCE [LARGE SCALE GENOMIC DNA]</scope>
    <source>
        <strain evidence="2 3">SXYLt</strain>
    </source>
</reference>
<evidence type="ECO:0000313" key="3">
    <source>
        <dbReference type="Proteomes" id="UP000285146"/>
    </source>
</evidence>
<feature type="region of interest" description="Disordered" evidence="1">
    <location>
        <begin position="325"/>
        <end position="440"/>
    </location>
</feature>
<feature type="region of interest" description="Disordered" evidence="1">
    <location>
        <begin position="716"/>
        <end position="816"/>
    </location>
</feature>
<feature type="compositionally biased region" description="Low complexity" evidence="1">
    <location>
        <begin position="746"/>
        <end position="764"/>
    </location>
</feature>
<feature type="compositionally biased region" description="Polar residues" evidence="1">
    <location>
        <begin position="717"/>
        <end position="726"/>
    </location>
</feature>
<evidence type="ECO:0000256" key="1">
    <source>
        <dbReference type="SAM" id="MobiDB-lite"/>
    </source>
</evidence>
<dbReference type="Proteomes" id="UP000285146">
    <property type="component" value="Unassembled WGS sequence"/>
</dbReference>
<organism evidence="2 3">
    <name type="scientific">Cytospora leucostoma</name>
    <dbReference type="NCBI Taxonomy" id="1230097"/>
    <lineage>
        <taxon>Eukaryota</taxon>
        <taxon>Fungi</taxon>
        <taxon>Dikarya</taxon>
        <taxon>Ascomycota</taxon>
        <taxon>Pezizomycotina</taxon>
        <taxon>Sordariomycetes</taxon>
        <taxon>Sordariomycetidae</taxon>
        <taxon>Diaporthales</taxon>
        <taxon>Cytosporaceae</taxon>
        <taxon>Cytospora</taxon>
    </lineage>
</organism>
<proteinExistence type="predicted"/>
<accession>A0A423WYU9</accession>
<comment type="caution">
    <text evidence="2">The sequence shown here is derived from an EMBL/GenBank/DDBJ whole genome shotgun (WGS) entry which is preliminary data.</text>
</comment>
<dbReference type="AlphaFoldDB" id="A0A423WYU9"/>